<accession>A0A6C0HNP9</accession>
<protein>
    <recommendedName>
        <fullName evidence="1">Minor capsid protein P8 central region domain-containing protein</fullName>
    </recommendedName>
</protein>
<sequence>MTSNGRVDLFQLPSGTPLFLQEKVCTVQKTNFSNAMKYSLENTHLSVTFFSPENVTLVESGIKKEVYRLSNETHLIDKQDYDQLYMIMRSLFLEHARHQEGNIPKQIEELNRRVIQYCAPRILTEIVSYIHYKKDISTLVVPLDKPKSVSKDKSIEFKRFF</sequence>
<evidence type="ECO:0000313" key="2">
    <source>
        <dbReference type="EMBL" id="QHT82109.1"/>
    </source>
</evidence>
<dbReference type="EMBL" id="MN739996">
    <property type="protein sequence ID" value="QHT82109.1"/>
    <property type="molecule type" value="Genomic_DNA"/>
</dbReference>
<name>A0A6C0HNP9_9ZZZZ</name>
<dbReference type="Pfam" id="PF19065">
    <property type="entry name" value="P8_CR"/>
    <property type="match status" value="1"/>
</dbReference>
<evidence type="ECO:0000259" key="1">
    <source>
        <dbReference type="Pfam" id="PF19065"/>
    </source>
</evidence>
<dbReference type="AlphaFoldDB" id="A0A6C0HNP9"/>
<organism evidence="2">
    <name type="scientific">viral metagenome</name>
    <dbReference type="NCBI Taxonomy" id="1070528"/>
    <lineage>
        <taxon>unclassified sequences</taxon>
        <taxon>metagenomes</taxon>
        <taxon>organismal metagenomes</taxon>
    </lineage>
</organism>
<proteinExistence type="predicted"/>
<dbReference type="InterPro" id="IPR043916">
    <property type="entry name" value="P8_CR"/>
</dbReference>
<reference evidence="2" key="1">
    <citation type="journal article" date="2020" name="Nature">
        <title>Giant virus diversity and host interactions through global metagenomics.</title>
        <authorList>
            <person name="Schulz F."/>
            <person name="Roux S."/>
            <person name="Paez-Espino D."/>
            <person name="Jungbluth S."/>
            <person name="Walsh D.A."/>
            <person name="Denef V.J."/>
            <person name="McMahon K.D."/>
            <person name="Konstantinidis K.T."/>
            <person name="Eloe-Fadrosh E.A."/>
            <person name="Kyrpides N.C."/>
            <person name="Woyke T."/>
        </authorList>
    </citation>
    <scope>NUCLEOTIDE SEQUENCE</scope>
    <source>
        <strain evidence="2">GVMAG-M-3300023184-160</strain>
    </source>
</reference>
<feature type="domain" description="Minor capsid protein P8 central region" evidence="1">
    <location>
        <begin position="38"/>
        <end position="155"/>
    </location>
</feature>